<evidence type="ECO:0000256" key="3">
    <source>
        <dbReference type="ARBA" id="ARBA00022679"/>
    </source>
</evidence>
<dbReference type="InterPro" id="IPR029044">
    <property type="entry name" value="Nucleotide-diphossugar_trans"/>
</dbReference>
<dbReference type="GO" id="GO:0000136">
    <property type="term" value="C:mannan polymerase complex"/>
    <property type="evidence" value="ECO:0007669"/>
    <property type="project" value="TreeGrafter"/>
</dbReference>
<keyword evidence="4" id="KW-1133">Transmembrane helix</keyword>
<dbReference type="GO" id="GO:0000009">
    <property type="term" value="F:alpha-1,6-mannosyltransferase activity"/>
    <property type="evidence" value="ECO:0007669"/>
    <property type="project" value="TreeGrafter"/>
</dbReference>
<dbReference type="Gene3D" id="3.90.550.10">
    <property type="entry name" value="Spore Coat Polysaccharide Biosynthesis Protein SpsA, Chain A"/>
    <property type="match status" value="1"/>
</dbReference>
<dbReference type="Pfam" id="PF05637">
    <property type="entry name" value="Glyco_transf_34"/>
    <property type="match status" value="1"/>
</dbReference>
<sequence length="413" mass="47705">MVSKSKLKPAHKKSQRWTHSLKHRLRPFIKGSGKVKLQLAIIFSSFVFIVYLLNLFFGYSSSTNYANYPKSHGIYLNEIASSTPLIYPYIEHTAVLKELGLNGLFIFRQYSDDKQGFAIKADDKPLTSDEIKKTTDQVLLVKRSFLDHGKLVYHRDGPRFVILTIIDFEKYNAETLVKIVQNRVDYAQRHGYGVHIRWLQEFIPLMEFQNPESDREYIKPMAIRATMHAFPNADYIFFMEQESLIMEMGFSLEKHIFDEKLLDVAIQKRLPITPGSHILTHSNTAPQAISLMFPRSQESGVMTNCMLIRNDDFSKSFIEYLDDPLIRDYNWDKFSSSISHAFQWHPIFLSKSAIVMPKLFASVYNPSKDVNKPLDGDIYSYSAGDFVVSFTGCQQRSSCVEDINTFYSMVQRA</sequence>
<feature type="transmembrane region" description="Helical" evidence="4">
    <location>
        <begin position="39"/>
        <end position="59"/>
    </location>
</feature>
<keyword evidence="2" id="KW-0328">Glycosyltransferase</keyword>
<comment type="similarity">
    <text evidence="1">Belongs to the glycosyltransferase 34 family.</text>
</comment>
<evidence type="ECO:0000256" key="2">
    <source>
        <dbReference type="ARBA" id="ARBA00022676"/>
    </source>
</evidence>
<evidence type="ECO:0000313" key="6">
    <source>
        <dbReference type="Proteomes" id="UP000002866"/>
    </source>
</evidence>
<dbReference type="KEGG" id="tbl:TBLA_0C05640"/>
<evidence type="ECO:0000256" key="1">
    <source>
        <dbReference type="ARBA" id="ARBA00005664"/>
    </source>
</evidence>
<evidence type="ECO:0008006" key="7">
    <source>
        <dbReference type="Google" id="ProtNLM"/>
    </source>
</evidence>
<dbReference type="PANTHER" id="PTHR31306:SF10">
    <property type="entry name" value="ALPHA-1,6-MANNOSYLTRANSFERASE MNN11-RELATED"/>
    <property type="match status" value="1"/>
</dbReference>
<keyword evidence="4" id="KW-0472">Membrane</keyword>
<dbReference type="Proteomes" id="UP000002866">
    <property type="component" value="Chromosome 3"/>
</dbReference>
<name>I2H1W0_HENB6</name>
<dbReference type="eggNOG" id="KOG4748">
    <property type="taxonomic scope" value="Eukaryota"/>
</dbReference>
<reference evidence="5 6" key="1">
    <citation type="journal article" date="2011" name="Proc. Natl. Acad. Sci. U.S.A.">
        <title>Evolutionary erosion of yeast sex chromosomes by mating-type switching accidents.</title>
        <authorList>
            <person name="Gordon J.L."/>
            <person name="Armisen D."/>
            <person name="Proux-Wera E."/>
            <person name="Oheigeartaigh S.S."/>
            <person name="Byrne K.P."/>
            <person name="Wolfe K.H."/>
        </authorList>
    </citation>
    <scope>NUCLEOTIDE SEQUENCE [LARGE SCALE GENOMIC DNA]</scope>
    <source>
        <strain evidence="6">ATCC 34711 / CBS 6284 / DSM 70876 / NBRC 10599 / NRRL Y-10934 / UCD 77-7</strain>
    </source>
</reference>
<evidence type="ECO:0000256" key="4">
    <source>
        <dbReference type="SAM" id="Phobius"/>
    </source>
</evidence>
<dbReference type="GO" id="GO:0006487">
    <property type="term" value="P:protein N-linked glycosylation"/>
    <property type="evidence" value="ECO:0007669"/>
    <property type="project" value="TreeGrafter"/>
</dbReference>
<proteinExistence type="inferred from homology"/>
<organism evidence="5 6">
    <name type="scientific">Henningerozyma blattae (strain ATCC 34711 / CBS 6284 / DSM 70876 / NBRC 10599 / NRRL Y-10934 / UCD 77-7)</name>
    <name type="common">Yeast</name>
    <name type="synonym">Tetrapisispora blattae</name>
    <dbReference type="NCBI Taxonomy" id="1071380"/>
    <lineage>
        <taxon>Eukaryota</taxon>
        <taxon>Fungi</taxon>
        <taxon>Dikarya</taxon>
        <taxon>Ascomycota</taxon>
        <taxon>Saccharomycotina</taxon>
        <taxon>Saccharomycetes</taxon>
        <taxon>Saccharomycetales</taxon>
        <taxon>Saccharomycetaceae</taxon>
        <taxon>Henningerozyma</taxon>
    </lineage>
</organism>
<dbReference type="EMBL" id="HE806318">
    <property type="protein sequence ID" value="CCH60362.1"/>
    <property type="molecule type" value="Genomic_DNA"/>
</dbReference>
<evidence type="ECO:0000313" key="5">
    <source>
        <dbReference type="EMBL" id="CCH60362.1"/>
    </source>
</evidence>
<keyword evidence="6" id="KW-1185">Reference proteome</keyword>
<dbReference type="InterPro" id="IPR008630">
    <property type="entry name" value="Glyco_trans_34"/>
</dbReference>
<dbReference type="OMA" id="IKTYNHF"/>
<dbReference type="FunCoup" id="I2H1W0">
    <property type="interactions" value="121"/>
</dbReference>
<dbReference type="PANTHER" id="PTHR31306">
    <property type="entry name" value="ALPHA-1,6-MANNOSYLTRANSFERASE MNN11-RELATED"/>
    <property type="match status" value="1"/>
</dbReference>
<protein>
    <recommendedName>
        <fullName evidence="7">Alpha-1,6-mannosyltransferase</fullName>
    </recommendedName>
</protein>
<dbReference type="OrthoDB" id="205108at2759"/>
<accession>I2H1W0</accession>
<dbReference type="HOGENOM" id="CLU_021434_1_0_1"/>
<keyword evidence="3" id="KW-0808">Transferase</keyword>
<dbReference type="RefSeq" id="XP_004179881.1">
    <property type="nucleotide sequence ID" value="XM_004179833.1"/>
</dbReference>
<dbReference type="STRING" id="1071380.I2H1W0"/>
<dbReference type="InParanoid" id="I2H1W0"/>
<keyword evidence="4" id="KW-0812">Transmembrane</keyword>
<dbReference type="GeneID" id="14495342"/>
<gene>
    <name evidence="5" type="primary">TBLA0C05640</name>
    <name evidence="5" type="ORF">TBLA_0C05640</name>
</gene>
<dbReference type="AlphaFoldDB" id="I2H1W0"/>